<sequence length="72" mass="8049">MAHQTEKPNQATHANEDNGVRPQEPAKEHETSRNTGIEHEFDLLGGFMQSKNVGLEKLRQSLVPPTSGKRDK</sequence>
<keyword evidence="3" id="KW-1185">Reference proteome</keyword>
<evidence type="ECO:0000313" key="2">
    <source>
        <dbReference type="EMBL" id="KAK5957068.1"/>
    </source>
</evidence>
<organism evidence="2 3">
    <name type="scientific">Knufia fluminis</name>
    <dbReference type="NCBI Taxonomy" id="191047"/>
    <lineage>
        <taxon>Eukaryota</taxon>
        <taxon>Fungi</taxon>
        <taxon>Dikarya</taxon>
        <taxon>Ascomycota</taxon>
        <taxon>Pezizomycotina</taxon>
        <taxon>Eurotiomycetes</taxon>
        <taxon>Chaetothyriomycetidae</taxon>
        <taxon>Chaetothyriales</taxon>
        <taxon>Trichomeriaceae</taxon>
        <taxon>Knufia</taxon>
    </lineage>
</organism>
<dbReference type="Proteomes" id="UP001316803">
    <property type="component" value="Unassembled WGS sequence"/>
</dbReference>
<feature type="region of interest" description="Disordered" evidence="1">
    <location>
        <begin position="52"/>
        <end position="72"/>
    </location>
</feature>
<feature type="compositionally biased region" description="Basic and acidic residues" evidence="1">
    <location>
        <begin position="14"/>
        <end position="39"/>
    </location>
</feature>
<accession>A0AAN8ERB9</accession>
<reference evidence="2 3" key="1">
    <citation type="submission" date="2022-12" db="EMBL/GenBank/DDBJ databases">
        <title>Genomic features and morphological characterization of a novel Knufia sp. strain isolated from spacecraft assembly facility.</title>
        <authorList>
            <person name="Teixeira M."/>
            <person name="Chander A.M."/>
            <person name="Stajich J.E."/>
            <person name="Venkateswaran K."/>
        </authorList>
    </citation>
    <scope>NUCLEOTIDE SEQUENCE [LARGE SCALE GENOMIC DNA]</scope>
    <source>
        <strain evidence="2 3">FJI-L2-BK-P2</strain>
    </source>
</reference>
<proteinExistence type="predicted"/>
<comment type="caution">
    <text evidence="2">The sequence shown here is derived from an EMBL/GenBank/DDBJ whole genome shotgun (WGS) entry which is preliminary data.</text>
</comment>
<dbReference type="AlphaFoldDB" id="A0AAN8ERB9"/>
<gene>
    <name evidence="2" type="ORF">OHC33_001437</name>
</gene>
<feature type="region of interest" description="Disordered" evidence="1">
    <location>
        <begin position="1"/>
        <end position="39"/>
    </location>
</feature>
<evidence type="ECO:0000313" key="3">
    <source>
        <dbReference type="Proteomes" id="UP001316803"/>
    </source>
</evidence>
<protein>
    <submittedName>
        <fullName evidence="2">Uncharacterized protein</fullName>
    </submittedName>
</protein>
<name>A0AAN8ERB9_9EURO</name>
<dbReference type="EMBL" id="JAKLMC020000003">
    <property type="protein sequence ID" value="KAK5957068.1"/>
    <property type="molecule type" value="Genomic_DNA"/>
</dbReference>
<evidence type="ECO:0000256" key="1">
    <source>
        <dbReference type="SAM" id="MobiDB-lite"/>
    </source>
</evidence>